<evidence type="ECO:0000313" key="2">
    <source>
        <dbReference type="Proteomes" id="UP000654947"/>
    </source>
</evidence>
<proteinExistence type="predicted"/>
<dbReference type="InterPro" id="IPR036188">
    <property type="entry name" value="FAD/NAD-bd_sf"/>
</dbReference>
<dbReference type="Pfam" id="PF05834">
    <property type="entry name" value="Lycopene_cycl"/>
    <property type="match status" value="1"/>
</dbReference>
<organism evidence="1 2">
    <name type="scientific">Nocardiopsis kunsanensis</name>
    <dbReference type="NCBI Taxonomy" id="141693"/>
    <lineage>
        <taxon>Bacteria</taxon>
        <taxon>Bacillati</taxon>
        <taxon>Actinomycetota</taxon>
        <taxon>Actinomycetes</taxon>
        <taxon>Streptosporangiales</taxon>
        <taxon>Nocardiopsidaceae</taxon>
        <taxon>Nocardiopsis</taxon>
    </lineage>
</organism>
<protein>
    <submittedName>
        <fullName evidence="1">Lycopene cyclase</fullName>
    </submittedName>
</protein>
<comment type="caution">
    <text evidence="1">The sequence shown here is derived from an EMBL/GenBank/DDBJ whole genome shotgun (WGS) entry which is preliminary data.</text>
</comment>
<gene>
    <name evidence="1" type="ORF">GCM10007147_23530</name>
</gene>
<evidence type="ECO:0000313" key="1">
    <source>
        <dbReference type="EMBL" id="GHD25936.1"/>
    </source>
</evidence>
<dbReference type="EMBL" id="BMXL01000010">
    <property type="protein sequence ID" value="GHD25936.1"/>
    <property type="molecule type" value="Genomic_DNA"/>
</dbReference>
<reference evidence="1 2" key="1">
    <citation type="journal article" date="2014" name="Int. J. Syst. Evol. Microbiol.">
        <title>Complete genome sequence of Corynebacterium casei LMG S-19264T (=DSM 44701T), isolated from a smear-ripened cheese.</title>
        <authorList>
            <consortium name="US DOE Joint Genome Institute (JGI-PGF)"/>
            <person name="Walter F."/>
            <person name="Albersmeier A."/>
            <person name="Kalinowski J."/>
            <person name="Ruckert C."/>
        </authorList>
    </citation>
    <scope>NUCLEOTIDE SEQUENCE [LARGE SCALE GENOMIC DNA]</scope>
    <source>
        <strain evidence="1 2">KCTC 19473</strain>
    </source>
</reference>
<keyword evidence="2" id="KW-1185">Reference proteome</keyword>
<name>A0A918XCC0_9ACTN</name>
<dbReference type="AlphaFoldDB" id="A0A918XCC0"/>
<dbReference type="Proteomes" id="UP000654947">
    <property type="component" value="Unassembled WGS sequence"/>
</dbReference>
<accession>A0A918XCC0</accession>
<dbReference type="RefSeq" id="WP_193517955.1">
    <property type="nucleotide sequence ID" value="NZ_BMXL01000010.1"/>
</dbReference>
<dbReference type="SUPFAM" id="SSF51905">
    <property type="entry name" value="FAD/NAD(P)-binding domain"/>
    <property type="match status" value="1"/>
</dbReference>
<sequence>MPDYDLVIVGAGAAGLSLAHRVSGINERRARPLRSALVEPPPGPRTPPPRTWCFWETDGGPWDHLLTARWDDLSVIAPDGTEHRSSAAPYVYKMLRSTDMQAHVRDQSDRGRDDLRLTVGSVSDGPDHATVTARTPQGRTVHLTTRWVFDSRPTAPSERGRTRLLQHFRGWFVRASPGTFDPASAVLMDLRPPQPRRGVAFGYVLPLSDREALVEYTGFGREALSTQEYERALTDYCALTGLGEVEVLASEQGAIPMTDAPFPPRAGRRVFRIGTAGGATRPSTGYTFSGVCRQTAVVARALENGGVPVPPVPHRPRHLAMDAVMLRALDRGRVRGDDFFARLFAANRLADVLAFLDGGGHFGREVLMGLSTPVAAMSHTVLEHTWHGLCTRLRVLARDGRPSGGTPR</sequence>